<evidence type="ECO:0000256" key="7">
    <source>
        <dbReference type="ARBA" id="ARBA00022777"/>
    </source>
</evidence>
<feature type="region of interest" description="Disordered" evidence="13">
    <location>
        <begin position="1"/>
        <end position="83"/>
    </location>
</feature>
<dbReference type="PANTHER" id="PTHR44329">
    <property type="entry name" value="SERINE/THREONINE-PROTEIN KINASE TNNI3K-RELATED"/>
    <property type="match status" value="1"/>
</dbReference>
<feature type="compositionally biased region" description="Low complexity" evidence="13">
    <location>
        <begin position="400"/>
        <end position="416"/>
    </location>
</feature>
<dbReference type="CDD" id="cd13999">
    <property type="entry name" value="STKc_MAP3K-like"/>
    <property type="match status" value="1"/>
</dbReference>
<feature type="region of interest" description="Disordered" evidence="13">
    <location>
        <begin position="422"/>
        <end position="441"/>
    </location>
</feature>
<comment type="catalytic activity">
    <reaction evidence="10">
        <text>L-threonyl-[protein] + ATP = O-phospho-L-threonyl-[protein] + ADP + H(+)</text>
        <dbReference type="Rhea" id="RHEA:46608"/>
        <dbReference type="Rhea" id="RHEA-COMP:11060"/>
        <dbReference type="Rhea" id="RHEA-COMP:11605"/>
        <dbReference type="ChEBI" id="CHEBI:15378"/>
        <dbReference type="ChEBI" id="CHEBI:30013"/>
        <dbReference type="ChEBI" id="CHEBI:30616"/>
        <dbReference type="ChEBI" id="CHEBI:61977"/>
        <dbReference type="ChEBI" id="CHEBI:456216"/>
        <dbReference type="EC" id="2.7.11.1"/>
    </reaction>
</comment>
<dbReference type="GO" id="GO:0004674">
    <property type="term" value="F:protein serine/threonine kinase activity"/>
    <property type="evidence" value="ECO:0007669"/>
    <property type="project" value="UniProtKB-KW"/>
</dbReference>
<keyword evidence="6 12" id="KW-0547">Nucleotide-binding</keyword>
<dbReference type="EMBL" id="LR743594">
    <property type="protein sequence ID" value="CAA2623229.1"/>
    <property type="molecule type" value="Genomic_DNA"/>
</dbReference>
<dbReference type="InterPro" id="IPR000719">
    <property type="entry name" value="Prot_kinase_dom"/>
</dbReference>
<feature type="compositionally biased region" description="Polar residues" evidence="13">
    <location>
        <begin position="559"/>
        <end position="570"/>
    </location>
</feature>
<feature type="region of interest" description="Disordered" evidence="13">
    <location>
        <begin position="559"/>
        <end position="580"/>
    </location>
</feature>
<dbReference type="PROSITE" id="PS00108">
    <property type="entry name" value="PROTEIN_KINASE_ST"/>
    <property type="match status" value="1"/>
</dbReference>
<evidence type="ECO:0000313" key="16">
    <source>
        <dbReference type="Proteomes" id="UP001189122"/>
    </source>
</evidence>
<keyword evidence="16" id="KW-1185">Reference proteome</keyword>
<dbReference type="InterPro" id="IPR001245">
    <property type="entry name" value="Ser-Thr/Tyr_kinase_cat_dom"/>
</dbReference>
<keyword evidence="7" id="KW-0418">Kinase</keyword>
<dbReference type="InterPro" id="IPR011009">
    <property type="entry name" value="Kinase-like_dom_sf"/>
</dbReference>
<evidence type="ECO:0000256" key="12">
    <source>
        <dbReference type="PROSITE-ProRule" id="PRU10141"/>
    </source>
</evidence>
<protein>
    <recommendedName>
        <fullName evidence="3">non-specific serine/threonine protein kinase</fullName>
        <ecNumber evidence="3">2.7.11.1</ecNumber>
    </recommendedName>
</protein>
<dbReference type="GO" id="GO:0016020">
    <property type="term" value="C:membrane"/>
    <property type="evidence" value="ECO:0007669"/>
    <property type="project" value="UniProtKB-SubCell"/>
</dbReference>
<keyword evidence="4" id="KW-0723">Serine/threonine-protein kinase</keyword>
<reference evidence="15 16" key="1">
    <citation type="submission" date="2019-12" db="EMBL/GenBank/DDBJ databases">
        <authorList>
            <person name="Scholz U."/>
            <person name="Mascher M."/>
            <person name="Fiebig A."/>
        </authorList>
    </citation>
    <scope>NUCLEOTIDE SEQUENCE</scope>
</reference>
<comment type="subcellular location">
    <subcellularLocation>
        <location evidence="1">Membrane</location>
    </subcellularLocation>
</comment>
<dbReference type="Pfam" id="PF07714">
    <property type="entry name" value="PK_Tyr_Ser-Thr"/>
    <property type="match status" value="1"/>
</dbReference>
<accession>A0A7I8IXT8</accession>
<dbReference type="Pfam" id="PF14381">
    <property type="entry name" value="EDR1_CTR1_ARMC3_pept"/>
    <property type="match status" value="1"/>
</dbReference>
<name>A0A7I8IXT8_SPIIN</name>
<evidence type="ECO:0000259" key="14">
    <source>
        <dbReference type="PROSITE" id="PS50011"/>
    </source>
</evidence>
<dbReference type="GO" id="GO:0005524">
    <property type="term" value="F:ATP binding"/>
    <property type="evidence" value="ECO:0007669"/>
    <property type="project" value="UniProtKB-UniRule"/>
</dbReference>
<dbReference type="EC" id="2.7.11.1" evidence="3"/>
<dbReference type="PROSITE" id="PS50011">
    <property type="entry name" value="PROTEIN_KINASE_DOM"/>
    <property type="match status" value="1"/>
</dbReference>
<keyword evidence="5" id="KW-0808">Transferase</keyword>
<dbReference type="PROSITE" id="PS00107">
    <property type="entry name" value="PROTEIN_KINASE_ATP"/>
    <property type="match status" value="1"/>
</dbReference>
<dbReference type="PRINTS" id="PR00109">
    <property type="entry name" value="TYRKINASE"/>
</dbReference>
<comment type="catalytic activity">
    <reaction evidence="11">
        <text>L-seryl-[protein] + ATP = O-phospho-L-seryl-[protein] + ADP + H(+)</text>
        <dbReference type="Rhea" id="RHEA:17989"/>
        <dbReference type="Rhea" id="RHEA-COMP:9863"/>
        <dbReference type="Rhea" id="RHEA-COMP:11604"/>
        <dbReference type="ChEBI" id="CHEBI:15378"/>
        <dbReference type="ChEBI" id="CHEBI:29999"/>
        <dbReference type="ChEBI" id="CHEBI:30616"/>
        <dbReference type="ChEBI" id="CHEBI:83421"/>
        <dbReference type="ChEBI" id="CHEBI:456216"/>
        <dbReference type="EC" id="2.7.11.1"/>
    </reaction>
</comment>
<keyword evidence="8 12" id="KW-0067">ATP-binding</keyword>
<feature type="binding site" evidence="12">
    <location>
        <position position="715"/>
    </location>
    <ligand>
        <name>ATP</name>
        <dbReference type="ChEBI" id="CHEBI:30616"/>
    </ligand>
</feature>
<dbReference type="SUPFAM" id="SSF56112">
    <property type="entry name" value="Protein kinase-like (PK-like)"/>
    <property type="match status" value="1"/>
</dbReference>
<evidence type="ECO:0000256" key="2">
    <source>
        <dbReference type="ARBA" id="ARBA00010507"/>
    </source>
</evidence>
<dbReference type="InterPro" id="IPR017441">
    <property type="entry name" value="Protein_kinase_ATP_BS"/>
</dbReference>
<comment type="similarity">
    <text evidence="2">Belongs to the protein kinase superfamily. TKL Ser/Thr protein kinase family. RAF subfamily.</text>
</comment>
<evidence type="ECO:0000256" key="13">
    <source>
        <dbReference type="SAM" id="MobiDB-lite"/>
    </source>
</evidence>
<keyword evidence="9" id="KW-0472">Membrane</keyword>
<proteinExistence type="inferred from homology"/>
<feature type="compositionally biased region" description="Polar residues" evidence="13">
    <location>
        <begin position="430"/>
        <end position="441"/>
    </location>
</feature>
<evidence type="ECO:0000256" key="8">
    <source>
        <dbReference type="ARBA" id="ARBA00022840"/>
    </source>
</evidence>
<feature type="compositionally biased region" description="Low complexity" evidence="13">
    <location>
        <begin position="24"/>
        <end position="38"/>
    </location>
</feature>
<organism evidence="15">
    <name type="scientific">Spirodela intermedia</name>
    <name type="common">Intermediate duckweed</name>
    <dbReference type="NCBI Taxonomy" id="51605"/>
    <lineage>
        <taxon>Eukaryota</taxon>
        <taxon>Viridiplantae</taxon>
        <taxon>Streptophyta</taxon>
        <taxon>Embryophyta</taxon>
        <taxon>Tracheophyta</taxon>
        <taxon>Spermatophyta</taxon>
        <taxon>Magnoliopsida</taxon>
        <taxon>Liliopsida</taxon>
        <taxon>Araceae</taxon>
        <taxon>Lemnoideae</taxon>
        <taxon>Spirodela</taxon>
    </lineage>
</organism>
<evidence type="ECO:0000256" key="6">
    <source>
        <dbReference type="ARBA" id="ARBA00022741"/>
    </source>
</evidence>
<feature type="compositionally biased region" description="Basic and acidic residues" evidence="13">
    <location>
        <begin position="571"/>
        <end position="580"/>
    </location>
</feature>
<dbReference type="InterPro" id="IPR055164">
    <property type="entry name" value="EDR1/CTR1/ARMC3-like_pept-like"/>
</dbReference>
<dbReference type="AlphaFoldDB" id="A0A7I8IXT8"/>
<evidence type="ECO:0000256" key="10">
    <source>
        <dbReference type="ARBA" id="ARBA00047899"/>
    </source>
</evidence>
<feature type="domain" description="Protein kinase" evidence="14">
    <location>
        <begin position="687"/>
        <end position="946"/>
    </location>
</feature>
<dbReference type="SMART" id="SM00220">
    <property type="entry name" value="S_TKc"/>
    <property type="match status" value="1"/>
</dbReference>
<evidence type="ECO:0000256" key="11">
    <source>
        <dbReference type="ARBA" id="ARBA00048679"/>
    </source>
</evidence>
<dbReference type="EMBL" id="CACRZD030000007">
    <property type="protein sequence ID" value="CAA6662784.1"/>
    <property type="molecule type" value="Genomic_DNA"/>
</dbReference>
<evidence type="ECO:0000256" key="9">
    <source>
        <dbReference type="ARBA" id="ARBA00023136"/>
    </source>
</evidence>
<dbReference type="FunFam" id="3.30.200.20:FF:000060">
    <property type="entry name" value="Serine/threonine-protein kinase isoform 1"/>
    <property type="match status" value="1"/>
</dbReference>
<evidence type="ECO:0000256" key="4">
    <source>
        <dbReference type="ARBA" id="ARBA00022527"/>
    </source>
</evidence>
<dbReference type="PANTHER" id="PTHR44329:SF284">
    <property type="entry name" value="SERINE_THREONINE-PROTEIN KINASE EDR1-LIKE ISOFORM X2"/>
    <property type="match status" value="1"/>
</dbReference>
<dbReference type="InterPro" id="IPR051681">
    <property type="entry name" value="Ser/Thr_Kinases-Pseudokinases"/>
</dbReference>
<dbReference type="InterPro" id="IPR008271">
    <property type="entry name" value="Ser/Thr_kinase_AS"/>
</dbReference>
<gene>
    <name evidence="15" type="ORF">SI7747_07009169</name>
</gene>
<dbReference type="Gene3D" id="1.10.510.10">
    <property type="entry name" value="Transferase(Phosphotransferase) domain 1"/>
    <property type="match status" value="1"/>
</dbReference>
<evidence type="ECO:0000256" key="3">
    <source>
        <dbReference type="ARBA" id="ARBA00012513"/>
    </source>
</evidence>
<dbReference type="Proteomes" id="UP001189122">
    <property type="component" value="Unassembled WGS sequence"/>
</dbReference>
<evidence type="ECO:0000256" key="5">
    <source>
        <dbReference type="ARBA" id="ARBA00022679"/>
    </source>
</evidence>
<evidence type="ECO:0000256" key="1">
    <source>
        <dbReference type="ARBA" id="ARBA00004370"/>
    </source>
</evidence>
<dbReference type="FunFam" id="1.10.510.10:FF:000476">
    <property type="entry name" value="PAS domain-containing protein tyrosine kinase family protein"/>
    <property type="match status" value="1"/>
</dbReference>
<sequence length="990" mass="109272">MKHIFKRFHFGGGHDPSRPSHEISASSVPSSSATSPTAWCGSNHRGRGGGAVGAPEIAPPSPSPSPSPSPEEGSARAAAERADYFSSEEEFQVQLALAISASNSEFREDRDNEQIREATRLSLGKQQTDSAGEEGTAELLSRRYWDYNVLDYDVKVMDGFCDIFGLCVDPVGHGKMPSLADLQTNIGDLGFEVIIVNRAIDPAIVELEQIAYCIALDCPSSEVNLLVQRISDLVSEHMGGPVRDGSDFLARWMERSSELRASLQTSLLAIGSIDIGLSRHRALLFKVLADHVGIPCKLVKGSHYTGVDDDAVNIIKLDNREFLVDLMAAPGTLIPADVLSAWGNSLEFGNQRTMNQASWTANDSMSPLLWIEPNHCDAGIGKSTSENSEIMGKMMKPKNSSSSSASSGEFSSSSFSRSGKKMLNEVLGGNPNQFGPSTSAVPQKVDIEIPLVSGQDIIDSGNLFAEFNPFQLTGSDRAPQCHKPTETCKDDFQRSRVNIVAGSGSPPPPMFWKNRSSCNEIYDTSLLPRKNVVKDLNTSSLSSLSSASPGVLNSDLKSTGSSFEVSSSRSACEDGKKESGLDQCYPVSVHHSVIDGEVVNTESLETKHESKADHRLVRQSNILCGPSDVKNSADKYFWRRCTNDRFMNSRFLLKDPGPSIIPQQTPIQNLDPVLDDVAEFEVPWEVLAIGERIGLGSYGEVYRADWNGKEVAVKKFLDQDFSGDALAEFRREVRIMQRLCHPNVIHFMGAVTRPPNLSIISEFLPRGSLYRILHRSDCKIDEKRRIKMALDVAKGMNCLHTSTPIIVHRDLKSSNLLVDKDWNVKVCDFGLSRLKHNTFLSSKSTAGTPEWMAPEVLCNEPSNEKCDVYSFGVILWELATLMMPWRGMNPMQVVGAVGFQNRRLDIPREVDPLVARIIRECWQTDPSLRPSFAQLMTALKPLHQLVISSHTAAPTIVNKRKRCTSFPDVDGLRQEELLRDRWQLLSRQNY</sequence>
<evidence type="ECO:0000313" key="15">
    <source>
        <dbReference type="EMBL" id="CAA2623229.1"/>
    </source>
</evidence>
<dbReference type="Gene3D" id="3.30.200.20">
    <property type="entry name" value="Phosphorylase Kinase, domain 1"/>
    <property type="match status" value="1"/>
</dbReference>
<feature type="region of interest" description="Disordered" evidence="13">
    <location>
        <begin position="393"/>
        <end position="416"/>
    </location>
</feature>
<feature type="compositionally biased region" description="Pro residues" evidence="13">
    <location>
        <begin position="57"/>
        <end position="69"/>
    </location>
</feature>